<dbReference type="InterPro" id="IPR021241">
    <property type="entry name" value="CsiV"/>
</dbReference>
<dbReference type="AlphaFoldDB" id="A0A3B1AM38"/>
<sequence length="259" mass="29488">MSRCWIPLLFIALLYTGTSLANKPPWFEVEIIIFTRDLDQVSQSEEWPRSPGTPDFTNARPLQPGTGQTPGPYALIPKKEYRLMSAFRRLQRTGSKLRPVVHLAWRQPVTSREQSELLYVRALEKMPTTNITGIIESQPPAPPKLEGTILVTVNRYLHVYLDLIRYAKKPPTYAIDDEFPVHDFIVKTPAFTTYRMQSHRRMRSGELHYLDHPLMGALIKITPYKLPKVIPEPIPETIVNPVTPTTGSVQSTQPPAINP</sequence>
<evidence type="ECO:0000313" key="2">
    <source>
        <dbReference type="EMBL" id="VAX06979.1"/>
    </source>
</evidence>
<feature type="compositionally biased region" description="Low complexity" evidence="1">
    <location>
        <begin position="63"/>
        <end position="72"/>
    </location>
</feature>
<proteinExistence type="predicted"/>
<gene>
    <name evidence="2" type="ORF">MNBD_GAMMA26-2001</name>
</gene>
<reference evidence="2" key="1">
    <citation type="submission" date="2018-06" db="EMBL/GenBank/DDBJ databases">
        <authorList>
            <person name="Zhirakovskaya E."/>
        </authorList>
    </citation>
    <scope>NUCLEOTIDE SEQUENCE</scope>
</reference>
<evidence type="ECO:0008006" key="3">
    <source>
        <dbReference type="Google" id="ProtNLM"/>
    </source>
</evidence>
<feature type="region of interest" description="Disordered" evidence="1">
    <location>
        <begin position="43"/>
        <end position="72"/>
    </location>
</feature>
<evidence type="ECO:0000256" key="1">
    <source>
        <dbReference type="SAM" id="MobiDB-lite"/>
    </source>
</evidence>
<dbReference type="EMBL" id="UOFX01000020">
    <property type="protein sequence ID" value="VAX06979.1"/>
    <property type="molecule type" value="Genomic_DNA"/>
</dbReference>
<name>A0A3B1AM38_9ZZZZ</name>
<protein>
    <recommendedName>
        <fullName evidence="3">Peptidoglycan-binding protein CsiV</fullName>
    </recommendedName>
</protein>
<accession>A0A3B1AM38</accession>
<dbReference type="Pfam" id="PF10972">
    <property type="entry name" value="CsiV"/>
    <property type="match status" value="1"/>
</dbReference>
<organism evidence="2">
    <name type="scientific">hydrothermal vent metagenome</name>
    <dbReference type="NCBI Taxonomy" id="652676"/>
    <lineage>
        <taxon>unclassified sequences</taxon>
        <taxon>metagenomes</taxon>
        <taxon>ecological metagenomes</taxon>
    </lineage>
</organism>